<comment type="caution">
    <text evidence="2">The sequence shown here is derived from an EMBL/GenBank/DDBJ whole genome shotgun (WGS) entry which is preliminary data.</text>
</comment>
<dbReference type="AlphaFoldDB" id="A0A9P7B1B4"/>
<protein>
    <submittedName>
        <fullName evidence="2">Uncharacterized protein</fullName>
    </submittedName>
</protein>
<sequence length="112" mass="11850">MTTANVQALFDTDAADTDSSGKASPDPKRHPRRKADVLPTSIYIQAAYSGGGALDRQSKTAKMSTSATLPQIHEPISTLTGILQDELDFHSLKFLILPSSSSAIGSKAFSSL</sequence>
<gene>
    <name evidence="2" type="ORF">C6P46_003974</name>
</gene>
<organism evidence="2 3">
    <name type="scientific">Rhodotorula mucilaginosa</name>
    <name type="common">Yeast</name>
    <name type="synonym">Rhodotorula rubra</name>
    <dbReference type="NCBI Taxonomy" id="5537"/>
    <lineage>
        <taxon>Eukaryota</taxon>
        <taxon>Fungi</taxon>
        <taxon>Dikarya</taxon>
        <taxon>Basidiomycota</taxon>
        <taxon>Pucciniomycotina</taxon>
        <taxon>Microbotryomycetes</taxon>
        <taxon>Sporidiobolales</taxon>
        <taxon>Sporidiobolaceae</taxon>
        <taxon>Rhodotorula</taxon>
    </lineage>
</organism>
<accession>A0A9P7B1B4</accession>
<proteinExistence type="predicted"/>
<feature type="non-terminal residue" evidence="2">
    <location>
        <position position="112"/>
    </location>
</feature>
<keyword evidence="3" id="KW-1185">Reference proteome</keyword>
<name>A0A9P7B1B4_RHOMI</name>
<feature type="region of interest" description="Disordered" evidence="1">
    <location>
        <begin position="1"/>
        <end position="35"/>
    </location>
</feature>
<evidence type="ECO:0000256" key="1">
    <source>
        <dbReference type="SAM" id="MobiDB-lite"/>
    </source>
</evidence>
<reference evidence="2 3" key="1">
    <citation type="submission" date="2020-11" db="EMBL/GenBank/DDBJ databases">
        <title>Kefir isolates.</title>
        <authorList>
            <person name="Marcisauskas S."/>
            <person name="Kim Y."/>
            <person name="Blasche S."/>
        </authorList>
    </citation>
    <scope>NUCLEOTIDE SEQUENCE [LARGE SCALE GENOMIC DNA]</scope>
    <source>
        <strain evidence="2 3">KR</strain>
    </source>
</reference>
<evidence type="ECO:0000313" key="3">
    <source>
        <dbReference type="Proteomes" id="UP000777482"/>
    </source>
</evidence>
<dbReference type="EMBL" id="PUHQ01000345">
    <property type="protein sequence ID" value="KAG0653133.1"/>
    <property type="molecule type" value="Genomic_DNA"/>
</dbReference>
<evidence type="ECO:0000313" key="2">
    <source>
        <dbReference type="EMBL" id="KAG0653133.1"/>
    </source>
</evidence>
<dbReference type="Proteomes" id="UP000777482">
    <property type="component" value="Unassembled WGS sequence"/>
</dbReference>